<feature type="compositionally biased region" description="Low complexity" evidence="1">
    <location>
        <begin position="73"/>
        <end position="84"/>
    </location>
</feature>
<evidence type="ECO:0000256" key="1">
    <source>
        <dbReference type="SAM" id="MobiDB-lite"/>
    </source>
</evidence>
<gene>
    <name evidence="2" type="ORF">PISMIDRAFT_8152</name>
</gene>
<feature type="compositionally biased region" description="Basic and acidic residues" evidence="1">
    <location>
        <begin position="9"/>
        <end position="20"/>
    </location>
</feature>
<dbReference type="AlphaFoldDB" id="A0A0C9YRV6"/>
<organism evidence="2 3">
    <name type="scientific">Pisolithus microcarpus 441</name>
    <dbReference type="NCBI Taxonomy" id="765257"/>
    <lineage>
        <taxon>Eukaryota</taxon>
        <taxon>Fungi</taxon>
        <taxon>Dikarya</taxon>
        <taxon>Basidiomycota</taxon>
        <taxon>Agaricomycotina</taxon>
        <taxon>Agaricomycetes</taxon>
        <taxon>Agaricomycetidae</taxon>
        <taxon>Boletales</taxon>
        <taxon>Sclerodermatineae</taxon>
        <taxon>Pisolithaceae</taxon>
        <taxon>Pisolithus</taxon>
    </lineage>
</organism>
<reference evidence="3" key="2">
    <citation type="submission" date="2015-01" db="EMBL/GenBank/DDBJ databases">
        <title>Evolutionary Origins and Diversification of the Mycorrhizal Mutualists.</title>
        <authorList>
            <consortium name="DOE Joint Genome Institute"/>
            <consortium name="Mycorrhizal Genomics Consortium"/>
            <person name="Kohler A."/>
            <person name="Kuo A."/>
            <person name="Nagy L.G."/>
            <person name="Floudas D."/>
            <person name="Copeland A."/>
            <person name="Barry K.W."/>
            <person name="Cichocki N."/>
            <person name="Veneault-Fourrey C."/>
            <person name="LaButti K."/>
            <person name="Lindquist E.A."/>
            <person name="Lipzen A."/>
            <person name="Lundell T."/>
            <person name="Morin E."/>
            <person name="Murat C."/>
            <person name="Riley R."/>
            <person name="Ohm R."/>
            <person name="Sun H."/>
            <person name="Tunlid A."/>
            <person name="Henrissat B."/>
            <person name="Grigoriev I.V."/>
            <person name="Hibbett D.S."/>
            <person name="Martin F."/>
        </authorList>
    </citation>
    <scope>NUCLEOTIDE SEQUENCE [LARGE SCALE GENOMIC DNA]</scope>
    <source>
        <strain evidence="3">441</strain>
    </source>
</reference>
<proteinExistence type="predicted"/>
<dbReference type="OrthoDB" id="5599613at2759"/>
<reference evidence="2 3" key="1">
    <citation type="submission" date="2014-04" db="EMBL/GenBank/DDBJ databases">
        <authorList>
            <consortium name="DOE Joint Genome Institute"/>
            <person name="Kuo A."/>
            <person name="Kohler A."/>
            <person name="Costa M.D."/>
            <person name="Nagy L.G."/>
            <person name="Floudas D."/>
            <person name="Copeland A."/>
            <person name="Barry K.W."/>
            <person name="Cichocki N."/>
            <person name="Veneault-Fourrey C."/>
            <person name="LaButti K."/>
            <person name="Lindquist E.A."/>
            <person name="Lipzen A."/>
            <person name="Lundell T."/>
            <person name="Morin E."/>
            <person name="Murat C."/>
            <person name="Sun H."/>
            <person name="Tunlid A."/>
            <person name="Henrissat B."/>
            <person name="Grigoriev I.V."/>
            <person name="Hibbett D.S."/>
            <person name="Martin F."/>
            <person name="Nordberg H.P."/>
            <person name="Cantor M.N."/>
            <person name="Hua S.X."/>
        </authorList>
    </citation>
    <scope>NUCLEOTIDE SEQUENCE [LARGE SCALE GENOMIC DNA]</scope>
    <source>
        <strain evidence="2 3">441</strain>
    </source>
</reference>
<keyword evidence="3" id="KW-1185">Reference proteome</keyword>
<accession>A0A0C9YRV6</accession>
<evidence type="ECO:0000313" key="2">
    <source>
        <dbReference type="EMBL" id="KIK27770.1"/>
    </source>
</evidence>
<sequence length="922" mass="99848">MAAGRKRQSHVDKKVTDYFIRRSSGSQTPSPNASAFASPPGMPRTDASVSRPMTQATKREDGVATLTDPWPADSDTSRTITTRSLAKRVRSPEAHLGASHAPVLRKSSNKRARVEETPPEPTRLPVTLTSLQTERTAPPPVSSPASSEQLIHTSQSDEMDLTLLTPSARDTEQVRKNIEQWKKSSVVTSPKSGAVVREATPLSPLTSLATSPGHPISPADVSPRCSADFTRSTYPPESPVQSPVDPFSTSDTGETSSSPLPPTPKALDPDAKAANLIAEIRARALASVCLLSDDEKPLEYRDLDESDDDGFSLSPVFTGKRARDKQDVVAPLLTGLSSTSKRPSSGLCRSVPSFPSKRSSQSHQPKISGRSRKTAPIPLGKDSSSRRKKALNPLDELLREKRAADKRGTSSAALRLAENAIKQKSHLVSLDDHVKYDLDFMDEGAARRAVQHVQLLSSPEEETDSVDLPLGFRDTTSILGPGAGEAIHKILRSDRATQEKDTARVAKREKSYGVPLWKPCFIEDMDVDLAPISRAPFTPASPITVLLHQLVDSGDDVQLELLLNSGLLINAPSQELPFVLPLLFTVGLCSSAPVADATYNALRDVCAHRKSEVVLPFSAVRTALLRFGACPSVLEQIGWRGDDSAQDQHFSPDIRSELLLRFIAIIEMVASLAALMPSELADFVLCMILLGLDPAAPHALDIHLNSAIDAICTRSTGDSTALCAIYRKMSTFASNLNPVNKARLVSLFSSGGSQARLIGQWLAYCLLIPSTTPLMAQFPALEPLIHLLAAPSDSGQIFDVTSDNTDYEDLNHYVAILAVALTDIAPYVREEQSLARQPSAMSGEGSPSNAKKIHMPLERLHSALNVLQGKIVDTRAAHLDRSRVKAAIQRLAMRIYYDRLAIKGGSSRGRASTLQNWFQASR</sequence>
<evidence type="ECO:0000313" key="3">
    <source>
        <dbReference type="Proteomes" id="UP000054018"/>
    </source>
</evidence>
<feature type="region of interest" description="Disordered" evidence="1">
    <location>
        <begin position="300"/>
        <end position="407"/>
    </location>
</feature>
<feature type="compositionally biased region" description="Polar residues" evidence="1">
    <location>
        <begin position="356"/>
        <end position="365"/>
    </location>
</feature>
<dbReference type="HOGENOM" id="CLU_009595_0_0_1"/>
<protein>
    <submittedName>
        <fullName evidence="2">Uncharacterized protein</fullName>
    </submittedName>
</protein>
<feature type="compositionally biased region" description="Polar residues" evidence="1">
    <location>
        <begin position="47"/>
        <end position="56"/>
    </location>
</feature>
<dbReference type="EMBL" id="KN833695">
    <property type="protein sequence ID" value="KIK27770.1"/>
    <property type="molecule type" value="Genomic_DNA"/>
</dbReference>
<name>A0A0C9YRV6_9AGAM</name>
<feature type="region of interest" description="Disordered" evidence="1">
    <location>
        <begin position="1"/>
        <end position="269"/>
    </location>
</feature>
<feature type="compositionally biased region" description="Basic and acidic residues" evidence="1">
    <location>
        <begin position="396"/>
        <end position="407"/>
    </location>
</feature>
<feature type="compositionally biased region" description="Polar residues" evidence="1">
    <location>
        <begin position="229"/>
        <end position="258"/>
    </location>
</feature>
<dbReference type="Proteomes" id="UP000054018">
    <property type="component" value="Unassembled WGS sequence"/>
</dbReference>
<feature type="compositionally biased region" description="Basic and acidic residues" evidence="1">
    <location>
        <begin position="169"/>
        <end position="182"/>
    </location>
</feature>
<feature type="compositionally biased region" description="Low complexity" evidence="1">
    <location>
        <begin position="29"/>
        <end position="39"/>
    </location>
</feature>
<dbReference type="STRING" id="765257.A0A0C9YRV6"/>